<accession>A0AA49K331</accession>
<evidence type="ECO:0000313" key="3">
    <source>
        <dbReference type="EMBL" id="WKW13446.1"/>
    </source>
</evidence>
<dbReference type="PANTHER" id="PTHR10093">
    <property type="entry name" value="IRON-SULFUR CLUSTER ASSEMBLY ENZYME NIFU HOMOLOG"/>
    <property type="match status" value="1"/>
</dbReference>
<dbReference type="GO" id="GO:0051536">
    <property type="term" value="F:iron-sulfur cluster binding"/>
    <property type="evidence" value="ECO:0007669"/>
    <property type="project" value="InterPro"/>
</dbReference>
<accession>A0AA49JWU9</accession>
<dbReference type="GO" id="GO:0016226">
    <property type="term" value="P:iron-sulfur cluster assembly"/>
    <property type="evidence" value="ECO:0007669"/>
    <property type="project" value="InterPro"/>
</dbReference>
<evidence type="ECO:0000313" key="4">
    <source>
        <dbReference type="EMBL" id="WKW16353.1"/>
    </source>
</evidence>
<dbReference type="InterPro" id="IPR002871">
    <property type="entry name" value="NIF_FeS_clus_asmbl_NifU_N"/>
</dbReference>
<dbReference type="EMBL" id="CP130612">
    <property type="protein sequence ID" value="WKW13446.1"/>
    <property type="molecule type" value="Genomic_DNA"/>
</dbReference>
<evidence type="ECO:0000259" key="2">
    <source>
        <dbReference type="Pfam" id="PF01592"/>
    </source>
</evidence>
<sequence>MADATLDALYQEVILDHNRRPRNFHPMEHASCSADGKNPNCGDQLTVWLKVEDERVSDISFQGQGCAISKASASMMTEALKGKSRADAVQLYDKVHKLVTGEDLTIAKDRELGSLRALGGVSKFPMRVKCASLAWHAMKAALDGTAVVSTEGPEDARSAS</sequence>
<keyword evidence="5" id="KW-1185">Reference proteome</keyword>
<comment type="similarity">
    <text evidence="1">Belongs to the NifU family.</text>
</comment>
<dbReference type="GO" id="GO:0005506">
    <property type="term" value="F:iron ion binding"/>
    <property type="evidence" value="ECO:0007669"/>
    <property type="project" value="InterPro"/>
</dbReference>
<name>A0AA49K331_9BACT</name>
<evidence type="ECO:0000256" key="1">
    <source>
        <dbReference type="ARBA" id="ARBA00006420"/>
    </source>
</evidence>
<gene>
    <name evidence="3" type="ORF">Strain138_002766</name>
    <name evidence="4" type="ORF">Strain318_002766</name>
</gene>
<dbReference type="AlphaFoldDB" id="A0AA49K331"/>
<reference evidence="4" key="1">
    <citation type="submission" date="2023-07" db="EMBL/GenBank/DDBJ databases">
        <authorList>
            <person name="Haufschild T."/>
            <person name="Kallscheuer N."/>
            <person name="Hammer J."/>
            <person name="Kohn T."/>
            <person name="Kabuu M."/>
            <person name="Jogler M."/>
            <person name="Wohfarth N."/>
            <person name="Heuer A."/>
            <person name="Rohde M."/>
            <person name="van Teeseling M.C.F."/>
            <person name="Jogler C."/>
        </authorList>
    </citation>
    <scope>NUCLEOTIDE SEQUENCE</scope>
    <source>
        <strain evidence="3">Strain 138</strain>
        <strain evidence="4">Strain 318</strain>
    </source>
</reference>
<protein>
    <submittedName>
        <fullName evidence="4">SUF system NifU family Fe-S cluster assembly protein</fullName>
    </submittedName>
</protein>
<proteinExistence type="inferred from homology"/>
<dbReference type="KEGG" id="pspc:Strain318_002766"/>
<evidence type="ECO:0000313" key="5">
    <source>
        <dbReference type="Proteomes" id="UP001229955"/>
    </source>
</evidence>
<organism evidence="4 5">
    <name type="scientific">Pseudogemmatithrix spongiicola</name>
    <dbReference type="NCBI Taxonomy" id="3062599"/>
    <lineage>
        <taxon>Bacteria</taxon>
        <taxon>Pseudomonadati</taxon>
        <taxon>Gemmatimonadota</taxon>
        <taxon>Gemmatimonadia</taxon>
        <taxon>Gemmatimonadales</taxon>
        <taxon>Gemmatimonadaceae</taxon>
        <taxon>Pseudogemmatithrix</taxon>
    </lineage>
</organism>
<dbReference type="CDD" id="cd06664">
    <property type="entry name" value="IscU_like"/>
    <property type="match status" value="1"/>
</dbReference>
<dbReference type="FunFam" id="3.90.1010.10:FF:000002">
    <property type="entry name" value="Iron-sulfur cluster assembly scaffold protein NifU"/>
    <property type="match status" value="1"/>
</dbReference>
<feature type="domain" description="NIF system FeS cluster assembly NifU N-terminal" evidence="2">
    <location>
        <begin position="10"/>
        <end position="130"/>
    </location>
</feature>
<dbReference type="Gene3D" id="3.90.1010.10">
    <property type="match status" value="1"/>
</dbReference>
<dbReference type="EMBL" id="CP130613">
    <property type="protein sequence ID" value="WKW16353.1"/>
    <property type="molecule type" value="Genomic_DNA"/>
</dbReference>
<dbReference type="Pfam" id="PF01592">
    <property type="entry name" value="NifU_N"/>
    <property type="match status" value="1"/>
</dbReference>
<dbReference type="Proteomes" id="UP001229955">
    <property type="component" value="Chromosome"/>
</dbReference>
<dbReference type="SUPFAM" id="SSF82649">
    <property type="entry name" value="SufE/NifU"/>
    <property type="match status" value="1"/>
</dbReference>
<dbReference type="NCBIfam" id="TIGR01994">
    <property type="entry name" value="SUF_scaf_2"/>
    <property type="match status" value="1"/>
</dbReference>
<dbReference type="RefSeq" id="WP_367886302.1">
    <property type="nucleotide sequence ID" value="NZ_CP130612.1"/>
</dbReference>